<organism evidence="1 2">
    <name type="scientific">Leptospira hartskeerlii</name>
    <dbReference type="NCBI Taxonomy" id="2023177"/>
    <lineage>
        <taxon>Bacteria</taxon>
        <taxon>Pseudomonadati</taxon>
        <taxon>Spirochaetota</taxon>
        <taxon>Spirochaetia</taxon>
        <taxon>Leptospirales</taxon>
        <taxon>Leptospiraceae</taxon>
        <taxon>Leptospira</taxon>
    </lineage>
</organism>
<proteinExistence type="predicted"/>
<reference evidence="1 2" key="1">
    <citation type="submission" date="2017-07" db="EMBL/GenBank/DDBJ databases">
        <title>Leptospira spp. isolated from tropical soils.</title>
        <authorList>
            <person name="Thibeaux R."/>
            <person name="Iraola G."/>
            <person name="Ferres I."/>
            <person name="Bierque E."/>
            <person name="Girault D."/>
            <person name="Soupe-Gilbert M.-E."/>
            <person name="Picardeau M."/>
            <person name="Goarant C."/>
        </authorList>
    </citation>
    <scope>NUCLEOTIDE SEQUENCE [LARGE SCALE GENOMIC DNA]</scope>
    <source>
        <strain evidence="1 2">MCA1-C-A1</strain>
    </source>
</reference>
<dbReference type="Proteomes" id="UP000232196">
    <property type="component" value="Unassembled WGS sequence"/>
</dbReference>
<dbReference type="EMBL" id="NPDN01000003">
    <property type="protein sequence ID" value="PJZ26132.1"/>
    <property type="molecule type" value="Genomic_DNA"/>
</dbReference>
<comment type="caution">
    <text evidence="1">The sequence shown here is derived from an EMBL/GenBank/DDBJ whole genome shotgun (WGS) entry which is preliminary data.</text>
</comment>
<name>A0A2M9XEW3_9LEPT</name>
<evidence type="ECO:0000313" key="1">
    <source>
        <dbReference type="EMBL" id="PJZ26132.1"/>
    </source>
</evidence>
<dbReference type="OrthoDB" id="9764216at2"/>
<dbReference type="AlphaFoldDB" id="A0A2M9XEW3"/>
<dbReference type="RefSeq" id="WP_100705925.1">
    <property type="nucleotide sequence ID" value="NZ_NPDL01000003.1"/>
</dbReference>
<evidence type="ECO:0000313" key="2">
    <source>
        <dbReference type="Proteomes" id="UP000232196"/>
    </source>
</evidence>
<protein>
    <submittedName>
        <fullName evidence="1">VWA containing CoxE family protein</fullName>
    </submittedName>
</protein>
<dbReference type="PANTHER" id="PTHR39338:SF7">
    <property type="entry name" value="BLL6692 PROTEIN"/>
    <property type="match status" value="1"/>
</dbReference>
<dbReference type="PANTHER" id="PTHR39338">
    <property type="entry name" value="BLL5662 PROTEIN-RELATED"/>
    <property type="match status" value="1"/>
</dbReference>
<sequence>MFFPFFYRLKSSGVPISTVELLDFLKATEVLTRDKTFLSVNEFYRVSRLCLVKDVKYYDAFDLVFTELFGERGVLKESFRKEMMDWLSTIFENPNKLPPGMIPPEELWKEFLDRLQNQKGEHHGGNKWIGTGGSSPFGHSGVNPGGVRIGGEGSGKSAIFQAMERKYKEYRTDEQLDVRQIKIALKKLRNLRKEGIPEFHLPKTVDATCKNAGDPELIFDRTRKNGIKVLLLMDTGGSMTPYAERVSKLFSAAHQMNHFKEFGHYYFHNSVYDSVYPKGDLRYPIPLKNLFKKHKDDTKLIIVGDAYMAPYELLDPAYGFYHSRFRQESRLPEHPESGLDSFKRIKSHFDDTIWMNPEPKRYWDAPTIYELKKVFPMFFLSVDGLEDGIRELLGKR</sequence>
<accession>A0A2M9XEW3</accession>
<keyword evidence="2" id="KW-1185">Reference proteome</keyword>
<gene>
    <name evidence="1" type="ORF">CH357_06425</name>
</gene>